<protein>
    <submittedName>
        <fullName evidence="1">Uncharacterized protein</fullName>
    </submittedName>
</protein>
<reference evidence="1" key="1">
    <citation type="journal article" date="2023" name="Science">
        <title>Genome structures resolve the early diversification of teleost fishes.</title>
        <authorList>
            <person name="Parey E."/>
            <person name="Louis A."/>
            <person name="Montfort J."/>
            <person name="Bouchez O."/>
            <person name="Roques C."/>
            <person name="Iampietro C."/>
            <person name="Lluch J."/>
            <person name="Castinel A."/>
            <person name="Donnadieu C."/>
            <person name="Desvignes T."/>
            <person name="Floi Bucao C."/>
            <person name="Jouanno E."/>
            <person name="Wen M."/>
            <person name="Mejri S."/>
            <person name="Dirks R."/>
            <person name="Jansen H."/>
            <person name="Henkel C."/>
            <person name="Chen W.J."/>
            <person name="Zahm M."/>
            <person name="Cabau C."/>
            <person name="Klopp C."/>
            <person name="Thompson A.W."/>
            <person name="Robinson-Rechavi M."/>
            <person name="Braasch I."/>
            <person name="Lecointre G."/>
            <person name="Bobe J."/>
            <person name="Postlethwait J.H."/>
            <person name="Berthelot C."/>
            <person name="Roest Crollius H."/>
            <person name="Guiguen Y."/>
        </authorList>
    </citation>
    <scope>NUCLEOTIDE SEQUENCE</scope>
    <source>
        <strain evidence="1">NC1722</strain>
    </source>
</reference>
<sequence>MIISDRDDAERLVTPGPPHLHTHYIVPLGTPQLPNARPRSEGPGFTQLRLLATQHPPHRTAVLVIRQSDAGPQDAPIV</sequence>
<name>A0AAD7W7L3_9TELE</name>
<proteinExistence type="predicted"/>
<dbReference type="Proteomes" id="UP001221898">
    <property type="component" value="Unassembled WGS sequence"/>
</dbReference>
<accession>A0AAD7W7L3</accession>
<keyword evidence="2" id="KW-1185">Reference proteome</keyword>
<evidence type="ECO:0000313" key="2">
    <source>
        <dbReference type="Proteomes" id="UP001221898"/>
    </source>
</evidence>
<comment type="caution">
    <text evidence="1">The sequence shown here is derived from an EMBL/GenBank/DDBJ whole genome shotgun (WGS) entry which is preliminary data.</text>
</comment>
<dbReference type="AlphaFoldDB" id="A0AAD7W7L3"/>
<gene>
    <name evidence="1" type="ORF">AAFF_G00167360</name>
</gene>
<organism evidence="1 2">
    <name type="scientific">Aldrovandia affinis</name>
    <dbReference type="NCBI Taxonomy" id="143900"/>
    <lineage>
        <taxon>Eukaryota</taxon>
        <taxon>Metazoa</taxon>
        <taxon>Chordata</taxon>
        <taxon>Craniata</taxon>
        <taxon>Vertebrata</taxon>
        <taxon>Euteleostomi</taxon>
        <taxon>Actinopterygii</taxon>
        <taxon>Neopterygii</taxon>
        <taxon>Teleostei</taxon>
        <taxon>Notacanthiformes</taxon>
        <taxon>Halosauridae</taxon>
        <taxon>Aldrovandia</taxon>
    </lineage>
</organism>
<dbReference type="EMBL" id="JAINUG010000223">
    <property type="protein sequence ID" value="KAJ8386787.1"/>
    <property type="molecule type" value="Genomic_DNA"/>
</dbReference>
<evidence type="ECO:0000313" key="1">
    <source>
        <dbReference type="EMBL" id="KAJ8386787.1"/>
    </source>
</evidence>